<dbReference type="InterPro" id="IPR008737">
    <property type="entry name" value="DUF1758"/>
</dbReference>
<reference evidence="4 5" key="1">
    <citation type="submission" date="2023-08" db="EMBL/GenBank/DDBJ databases">
        <title>A Necator americanus chromosomal reference genome.</title>
        <authorList>
            <person name="Ilik V."/>
            <person name="Petrzelkova K.J."/>
            <person name="Pardy F."/>
            <person name="Fuh T."/>
            <person name="Niatou-Singa F.S."/>
            <person name="Gouil Q."/>
            <person name="Baker L."/>
            <person name="Ritchie M.E."/>
            <person name="Jex A.R."/>
            <person name="Gazzola D."/>
            <person name="Li H."/>
            <person name="Toshio Fujiwara R."/>
            <person name="Zhan B."/>
            <person name="Aroian R.V."/>
            <person name="Pafco B."/>
            <person name="Schwarz E.M."/>
        </authorList>
    </citation>
    <scope>NUCLEOTIDE SEQUENCE [LARGE SCALE GENOMIC DNA]</scope>
    <source>
        <strain evidence="4 5">Aroian</strain>
        <tissue evidence="4">Whole animal</tissue>
    </source>
</reference>
<proteinExistence type="predicted"/>
<dbReference type="PANTHER" id="PTHR47331:SF1">
    <property type="entry name" value="GAG-LIKE PROTEIN"/>
    <property type="match status" value="1"/>
</dbReference>
<dbReference type="EMBL" id="JAVFWL010000006">
    <property type="protein sequence ID" value="KAK6762323.1"/>
    <property type="molecule type" value="Genomic_DNA"/>
</dbReference>
<dbReference type="PANTHER" id="PTHR47331">
    <property type="entry name" value="PHD-TYPE DOMAIN-CONTAINING PROTEIN"/>
    <property type="match status" value="1"/>
</dbReference>
<dbReference type="SUPFAM" id="SSF56672">
    <property type="entry name" value="DNA/RNA polymerases"/>
    <property type="match status" value="1"/>
</dbReference>
<dbReference type="SUPFAM" id="SSF53098">
    <property type="entry name" value="Ribonuclease H-like"/>
    <property type="match status" value="1"/>
</dbReference>
<dbReference type="PROSITE" id="PS50175">
    <property type="entry name" value="ASP_PROT_RETROV"/>
    <property type="match status" value="1"/>
</dbReference>
<dbReference type="InterPro" id="IPR043502">
    <property type="entry name" value="DNA/RNA_pol_sf"/>
</dbReference>
<evidence type="ECO:0000256" key="1">
    <source>
        <dbReference type="ARBA" id="ARBA00022801"/>
    </source>
</evidence>
<sequence length="1066" mass="123432">MRVENTSNKTRQGEMFLLTGALKALLPRTQELITLRILLDTGADRSFIDAKLAKELELPSQGSVTMKLQTFAAQTTKQIQCTKTCLNVWDSEGKQYKLRVYTHDYLTKGFPQGKLGKEDLQFIHQQQIKLSSPCETNAKPPEILIGCDQLWNFINFQAAHFTLPSGLIFVPTRLGYMISGQRMSDKMQHGNKLHSTVHYMESQDCEDPWERQWNIQSHDVEKEFCGPEKEEKANINAQVLENFNNTIARRNACYVVRFPFGEDHEYLPDNKVLALHRLRSVLRKYQQEPHILQQYHSIFQDQIAEKILEEVDENKDTVGKMKHYLPHQPVFTPPPQKDTTKLRIVFDASAHYKNCPSLNDILHQGPTILPKLYGILLRFRTPKYVLLSDVEKAFLQVHLHENDRDFARCLWIRDITKPLTDDNLVVCRFTRVTFGINASPFLLSATILFHLSNYVKNDGLAREISSNLYVDNLFVGAETILEGVQKYKELKSIFNDLKMNLRAFITNYMDIMDAISTKDRSSNLCPKIASIYDPLGWFIPLFVKAKRFQQIFWKEQYDWDEPLNEEHRRQWKLITMKISNFHKKVPRKVTVDNSAPYTLVTYSDASGIAMTACTYLTSQRESSFLMAKSKVTNSNRPTTVPKLEINAITIGARLTLNTFLSLKSSISINKVIFLTDSEIVLNWLKGSLDHPKTGPYVKNRIREIRDIVQSLERMEIGVKFGYIDTKWNPADIGTRGASNHEFVSHVWWDGYSLEKILNDEFTSTLFSLVKDPELQNDDYLLNAEANVIKTHANTDKVEEILDLTRYLEMADLSSRRVTKRRPFENIGLDYFGPITVHDDHKERTNVYGCIFTCCVTRLIHLGIVSDGTTEKFLSAFRRFVARRGKPHLVTRDNAPTFILGSQILNDSLTEPSTNEDVARNMSNQMIEWKHNTPYSPWKGGFYERLIKSVKQALFKTIGRRILTIEQLHTFLVEIEGCLNCRPLTYQEDDINDALLPLRPIDFVQRKMEVTLPFNFSEEEKADPIYRPPSEELQFETRLQTEKALRSSYKLTERFWEKWKNCYLTAL</sequence>
<evidence type="ECO:0000259" key="3">
    <source>
        <dbReference type="PROSITE" id="PS50994"/>
    </source>
</evidence>
<dbReference type="InterPro" id="IPR021109">
    <property type="entry name" value="Peptidase_aspartic_dom_sf"/>
</dbReference>
<dbReference type="InterPro" id="IPR012337">
    <property type="entry name" value="RNaseH-like_sf"/>
</dbReference>
<accession>A0ABR1EI88</accession>
<dbReference type="InterPro" id="IPR001995">
    <property type="entry name" value="Peptidase_A2_cat"/>
</dbReference>
<dbReference type="InterPro" id="IPR008042">
    <property type="entry name" value="Retrotrans_Pao"/>
</dbReference>
<dbReference type="Pfam" id="PF05585">
    <property type="entry name" value="DUF1758"/>
    <property type="match status" value="1"/>
</dbReference>
<evidence type="ECO:0000313" key="5">
    <source>
        <dbReference type="Proteomes" id="UP001303046"/>
    </source>
</evidence>
<dbReference type="Pfam" id="PF05380">
    <property type="entry name" value="Peptidase_A17"/>
    <property type="match status" value="1"/>
</dbReference>
<comment type="caution">
    <text evidence="4">The sequence shown here is derived from an EMBL/GenBank/DDBJ whole genome shotgun (WGS) entry which is preliminary data.</text>
</comment>
<evidence type="ECO:0000259" key="2">
    <source>
        <dbReference type="PROSITE" id="PS50175"/>
    </source>
</evidence>
<dbReference type="Gene3D" id="3.30.70.270">
    <property type="match status" value="1"/>
</dbReference>
<evidence type="ECO:0008006" key="6">
    <source>
        <dbReference type="Google" id="ProtNLM"/>
    </source>
</evidence>
<dbReference type="InterPro" id="IPR001584">
    <property type="entry name" value="Integrase_cat-core"/>
</dbReference>
<protein>
    <recommendedName>
        <fullName evidence="6">Integrase catalytic domain-containing protein</fullName>
    </recommendedName>
</protein>
<dbReference type="InterPro" id="IPR036397">
    <property type="entry name" value="RNaseH_sf"/>
</dbReference>
<dbReference type="PROSITE" id="PS50994">
    <property type="entry name" value="INTEGRASE"/>
    <property type="match status" value="1"/>
</dbReference>
<feature type="domain" description="Peptidase A2" evidence="2">
    <location>
        <begin position="35"/>
        <end position="48"/>
    </location>
</feature>
<dbReference type="Gene3D" id="3.10.10.10">
    <property type="entry name" value="HIV Type 1 Reverse Transcriptase, subunit A, domain 1"/>
    <property type="match status" value="1"/>
</dbReference>
<feature type="domain" description="Integrase catalytic" evidence="3">
    <location>
        <begin position="818"/>
        <end position="1007"/>
    </location>
</feature>
<dbReference type="InterPro" id="IPR043128">
    <property type="entry name" value="Rev_trsase/Diguanyl_cyclase"/>
</dbReference>
<name>A0ABR1EI88_NECAM</name>
<keyword evidence="5" id="KW-1185">Reference proteome</keyword>
<dbReference type="Gene3D" id="2.40.70.10">
    <property type="entry name" value="Acid Proteases"/>
    <property type="match status" value="1"/>
</dbReference>
<evidence type="ECO:0000313" key="4">
    <source>
        <dbReference type="EMBL" id="KAK6762323.1"/>
    </source>
</evidence>
<dbReference type="SUPFAM" id="SSF50630">
    <property type="entry name" value="Acid proteases"/>
    <property type="match status" value="1"/>
</dbReference>
<dbReference type="Gene3D" id="3.30.420.10">
    <property type="entry name" value="Ribonuclease H-like superfamily/Ribonuclease H"/>
    <property type="match status" value="1"/>
</dbReference>
<gene>
    <name evidence="4" type="primary">Necator_chrX.g23313</name>
    <name evidence="4" type="ORF">RB195_023150</name>
</gene>
<organism evidence="4 5">
    <name type="scientific">Necator americanus</name>
    <name type="common">Human hookworm</name>
    <dbReference type="NCBI Taxonomy" id="51031"/>
    <lineage>
        <taxon>Eukaryota</taxon>
        <taxon>Metazoa</taxon>
        <taxon>Ecdysozoa</taxon>
        <taxon>Nematoda</taxon>
        <taxon>Chromadorea</taxon>
        <taxon>Rhabditida</taxon>
        <taxon>Rhabditina</taxon>
        <taxon>Rhabditomorpha</taxon>
        <taxon>Strongyloidea</taxon>
        <taxon>Ancylostomatidae</taxon>
        <taxon>Bunostominae</taxon>
        <taxon>Necator</taxon>
    </lineage>
</organism>
<dbReference type="Proteomes" id="UP001303046">
    <property type="component" value="Unassembled WGS sequence"/>
</dbReference>
<keyword evidence="1" id="KW-0378">Hydrolase</keyword>